<evidence type="ECO:0000313" key="2">
    <source>
        <dbReference type="EMBL" id="GMH19548.1"/>
    </source>
</evidence>
<feature type="compositionally biased region" description="Basic and acidic residues" evidence="1">
    <location>
        <begin position="64"/>
        <end position="73"/>
    </location>
</feature>
<feature type="region of interest" description="Disordered" evidence="1">
    <location>
        <begin position="528"/>
        <end position="580"/>
    </location>
</feature>
<dbReference type="PANTHER" id="PTHR33671:SF3">
    <property type="entry name" value="F28N24.8 PROTEIN"/>
    <property type="match status" value="1"/>
</dbReference>
<evidence type="ECO:0000313" key="3">
    <source>
        <dbReference type="Proteomes" id="UP001279734"/>
    </source>
</evidence>
<name>A0AAD3SWQ7_NEPGR</name>
<dbReference type="Pfam" id="PF05097">
    <property type="entry name" value="DUF688"/>
    <property type="match status" value="1"/>
</dbReference>
<dbReference type="AlphaFoldDB" id="A0AAD3SWQ7"/>
<feature type="region of interest" description="Disordered" evidence="1">
    <location>
        <begin position="64"/>
        <end position="83"/>
    </location>
</feature>
<organism evidence="2 3">
    <name type="scientific">Nepenthes gracilis</name>
    <name type="common">Slender pitcher plant</name>
    <dbReference type="NCBI Taxonomy" id="150966"/>
    <lineage>
        <taxon>Eukaryota</taxon>
        <taxon>Viridiplantae</taxon>
        <taxon>Streptophyta</taxon>
        <taxon>Embryophyta</taxon>
        <taxon>Tracheophyta</taxon>
        <taxon>Spermatophyta</taxon>
        <taxon>Magnoliopsida</taxon>
        <taxon>eudicotyledons</taxon>
        <taxon>Gunneridae</taxon>
        <taxon>Pentapetalae</taxon>
        <taxon>Caryophyllales</taxon>
        <taxon>Nepenthaceae</taxon>
        <taxon>Nepenthes</taxon>
    </lineage>
</organism>
<comment type="caution">
    <text evidence="2">The sequence shown here is derived from an EMBL/GenBank/DDBJ whole genome shotgun (WGS) entry which is preliminary data.</text>
</comment>
<keyword evidence="3" id="KW-1185">Reference proteome</keyword>
<gene>
    <name evidence="2" type="ORF">Nepgr_021389</name>
</gene>
<feature type="region of interest" description="Disordered" evidence="1">
    <location>
        <begin position="319"/>
        <end position="343"/>
    </location>
</feature>
<dbReference type="InterPro" id="IPR007789">
    <property type="entry name" value="DUF688"/>
</dbReference>
<evidence type="ECO:0000256" key="1">
    <source>
        <dbReference type="SAM" id="MobiDB-lite"/>
    </source>
</evidence>
<proteinExistence type="predicted"/>
<dbReference type="PANTHER" id="PTHR33671">
    <property type="entry name" value="N-METHYLTRANSFERASE, PUTATIVE (DUF688)-RELATED"/>
    <property type="match status" value="1"/>
</dbReference>
<dbReference type="EMBL" id="BSYO01000020">
    <property type="protein sequence ID" value="GMH19548.1"/>
    <property type="molecule type" value="Genomic_DNA"/>
</dbReference>
<accession>A0AAD3SWQ7</accession>
<feature type="compositionally biased region" description="Polar residues" evidence="1">
    <location>
        <begin position="545"/>
        <end position="563"/>
    </location>
</feature>
<reference evidence="2" key="1">
    <citation type="submission" date="2023-05" db="EMBL/GenBank/DDBJ databases">
        <title>Nepenthes gracilis genome sequencing.</title>
        <authorList>
            <person name="Fukushima K."/>
        </authorList>
    </citation>
    <scope>NUCLEOTIDE SEQUENCE</scope>
    <source>
        <strain evidence="2">SING2019-196</strain>
    </source>
</reference>
<sequence>MDKKQLNFSVPLLSVRRYASLLHSPLEEKDSHPSLKSDSNLGDVVKPGSVPFCWEQIPGKAKGRSEFNHHEEPSNIPQLPPARLLGTGPWTSVNKSGEQKRFRPPHNYKFSGELIISSLRDISSCVARSERSMEGGGQNAISDSETNNADALDTFSQLESISINCSIGGSSGPEHPPGAEPRGPFTTDQVFLMNRFLCAAKAMTLESPQHASRKQLEVFERAREVKAVVPIVQGLPRMAQNVADISPHGESDDGDHSCALPSNVSVKACGFLPWFCSKKNSLRFLNPVPAMKVGTKSALSSASKIGRLVKAASARSPIRTSTKDKVDSGVKISELPGTGSKQKGRCKPMYYSGELSCTNSRRGAISRRKNESPHSFLHKGVGFLALSKGVNQPNRYEPELQGKGGPWISKEPSSPIVEKTLYIDSASIPQANASSLEIKWRVDGSQNGVGAVTESMTSPPRFRLDIMNAGGIGGPPLVSEAVGGRPPSSFEVGRPAEKTNVPAFDRMNMPTDGKINVSRELIVKENQCPLPPPLPKSPSDSWLSRNLTSVSPRNSFSHSNIRNKAQPGKQINAKAPASGTKWETIVKNSHLRYNYGRYSEELVTHVSQLSQTRK</sequence>
<dbReference type="Proteomes" id="UP001279734">
    <property type="component" value="Unassembled WGS sequence"/>
</dbReference>
<protein>
    <submittedName>
        <fullName evidence="2">Uncharacterized protein</fullName>
    </submittedName>
</protein>